<dbReference type="Pfam" id="PF00296">
    <property type="entry name" value="Bac_luciferase"/>
    <property type="match status" value="1"/>
</dbReference>
<dbReference type="PANTHER" id="PTHR43244">
    <property type="match status" value="1"/>
</dbReference>
<name>A0A6M6JTT5_9PSEU</name>
<dbReference type="EMBL" id="CP053564">
    <property type="protein sequence ID" value="QJY50825.1"/>
    <property type="molecule type" value="Genomic_DNA"/>
</dbReference>
<dbReference type="InterPro" id="IPR036661">
    <property type="entry name" value="Luciferase-like_sf"/>
</dbReference>
<proteinExistence type="predicted"/>
<dbReference type="SUPFAM" id="SSF51679">
    <property type="entry name" value="Bacterial luciferase-like"/>
    <property type="match status" value="1"/>
</dbReference>
<evidence type="ECO:0000313" key="3">
    <source>
        <dbReference type="Proteomes" id="UP000505377"/>
    </source>
</evidence>
<dbReference type="KEGG" id="pbro:HOP40_22640"/>
<dbReference type="PANTHER" id="PTHR43244:SF2">
    <property type="entry name" value="CONSERVED HYPOTHETICAL ALANINE AND PROLINE-RICH PROTEIN"/>
    <property type="match status" value="1"/>
</dbReference>
<gene>
    <name evidence="2" type="ORF">HOP40_22640</name>
</gene>
<dbReference type="Proteomes" id="UP000505377">
    <property type="component" value="Chromosome"/>
</dbReference>
<dbReference type="GO" id="GO:0016705">
    <property type="term" value="F:oxidoreductase activity, acting on paired donors, with incorporation or reduction of molecular oxygen"/>
    <property type="evidence" value="ECO:0007669"/>
    <property type="project" value="InterPro"/>
</dbReference>
<evidence type="ECO:0000313" key="2">
    <source>
        <dbReference type="EMBL" id="QJY50825.1"/>
    </source>
</evidence>
<feature type="domain" description="Luciferase-like" evidence="1">
    <location>
        <begin position="9"/>
        <end position="302"/>
    </location>
</feature>
<organism evidence="2 3">
    <name type="scientific">Pseudonocardia broussonetiae</name>
    <dbReference type="NCBI Taxonomy" id="2736640"/>
    <lineage>
        <taxon>Bacteria</taxon>
        <taxon>Bacillati</taxon>
        <taxon>Actinomycetota</taxon>
        <taxon>Actinomycetes</taxon>
        <taxon>Pseudonocardiales</taxon>
        <taxon>Pseudonocardiaceae</taxon>
        <taxon>Pseudonocardia</taxon>
    </lineage>
</organism>
<dbReference type="Gene3D" id="3.20.20.30">
    <property type="entry name" value="Luciferase-like domain"/>
    <property type="match status" value="1"/>
</dbReference>
<sequence>MTIFTAGRGAERFRRAGEIAAQAEAAGFDAVWTTELYNRSATVPLAVLAAATSRVRIGSNIAYGAGRSPLILAAEARDLDELSEGRLVLGLGNGTRGMLENWLSVSGEAPAARMTELVEVLRALWLLHEGPVHHDGRFYRLHLAPTAETPAPFRERLPIWTAGVNAGMVRVAGRVADGLVAHPMTTTAYLDEVVRPELARGAAEVGRDLDAFTVMGIRMCALDDDEEAARRRLAFAIAQYVLARPYDRLMAVHGWTGHQERIRAAARERDGAAMAAAVPDDMIDAIGIACRPADLDARVAAHEADFGHLDLVAPAWGLSPEESEAATREILAALTTEPVTPAAHPEDACPSPS</sequence>
<dbReference type="InterPro" id="IPR011251">
    <property type="entry name" value="Luciferase-like_dom"/>
</dbReference>
<reference evidence="2 3" key="1">
    <citation type="submission" date="2020-05" db="EMBL/GenBank/DDBJ databases">
        <authorList>
            <person name="Mo P."/>
        </authorList>
    </citation>
    <scope>NUCLEOTIDE SEQUENCE [LARGE SCALE GENOMIC DNA]</scope>
    <source>
        <strain evidence="2 3">Gen01</strain>
    </source>
</reference>
<dbReference type="InterPro" id="IPR050564">
    <property type="entry name" value="F420-G6PD/mer"/>
</dbReference>
<accession>A0A6M6JTT5</accession>
<dbReference type="AlphaFoldDB" id="A0A6M6JTT5"/>
<evidence type="ECO:0000259" key="1">
    <source>
        <dbReference type="Pfam" id="PF00296"/>
    </source>
</evidence>
<protein>
    <submittedName>
        <fullName evidence="2">LLM class flavin-dependent oxidoreductase</fullName>
    </submittedName>
</protein>
<keyword evidence="3" id="KW-1185">Reference proteome</keyword>